<dbReference type="HOGENOM" id="CLU_165760_0_0_1"/>
<name>A0A0E0L7R1_ORYPU</name>
<dbReference type="EnsemblPlants" id="OPUNC06G02770.2">
    <property type="protein sequence ID" value="OPUNC06G02770.2"/>
    <property type="gene ID" value="OPUNC06G02770"/>
</dbReference>
<feature type="transmembrane region" description="Helical" evidence="2">
    <location>
        <begin position="96"/>
        <end position="117"/>
    </location>
</feature>
<evidence type="ECO:0000313" key="4">
    <source>
        <dbReference type="Proteomes" id="UP000026962"/>
    </source>
</evidence>
<feature type="region of interest" description="Disordered" evidence="1">
    <location>
        <begin position="1"/>
        <end position="21"/>
    </location>
</feature>
<dbReference type="AlphaFoldDB" id="A0A0E0L7R1"/>
<dbReference type="Proteomes" id="UP000026962">
    <property type="component" value="Chromosome 6"/>
</dbReference>
<accession>A0A0E0L7R1</accession>
<reference evidence="3" key="1">
    <citation type="submission" date="2015-04" db="UniProtKB">
        <authorList>
            <consortium name="EnsemblPlants"/>
        </authorList>
    </citation>
    <scope>IDENTIFICATION</scope>
</reference>
<keyword evidence="2" id="KW-0812">Transmembrane</keyword>
<proteinExistence type="predicted"/>
<feature type="transmembrane region" description="Helical" evidence="2">
    <location>
        <begin position="56"/>
        <end position="75"/>
    </location>
</feature>
<dbReference type="Gramene" id="OPUNC06G02770.2">
    <property type="protein sequence ID" value="OPUNC06G02770.2"/>
    <property type="gene ID" value="OPUNC06G02770"/>
</dbReference>
<reference evidence="3" key="2">
    <citation type="submission" date="2018-05" db="EMBL/GenBank/DDBJ databases">
        <title>OpunRS2 (Oryza punctata Reference Sequence Version 2).</title>
        <authorList>
            <person name="Zhang J."/>
            <person name="Kudrna D."/>
            <person name="Lee S."/>
            <person name="Talag J."/>
            <person name="Welchert J."/>
            <person name="Wing R.A."/>
        </authorList>
    </citation>
    <scope>NUCLEOTIDE SEQUENCE [LARGE SCALE GENOMIC DNA]</scope>
</reference>
<evidence type="ECO:0000256" key="1">
    <source>
        <dbReference type="SAM" id="MobiDB-lite"/>
    </source>
</evidence>
<protein>
    <submittedName>
        <fullName evidence="3">Uncharacterized protein</fullName>
    </submittedName>
</protein>
<evidence type="ECO:0000256" key="2">
    <source>
        <dbReference type="SAM" id="Phobius"/>
    </source>
</evidence>
<keyword evidence="4" id="KW-1185">Reference proteome</keyword>
<evidence type="ECO:0000313" key="3">
    <source>
        <dbReference type="EnsemblPlants" id="OPUNC06G02770.2"/>
    </source>
</evidence>
<organism evidence="3">
    <name type="scientific">Oryza punctata</name>
    <name type="common">Red rice</name>
    <dbReference type="NCBI Taxonomy" id="4537"/>
    <lineage>
        <taxon>Eukaryota</taxon>
        <taxon>Viridiplantae</taxon>
        <taxon>Streptophyta</taxon>
        <taxon>Embryophyta</taxon>
        <taxon>Tracheophyta</taxon>
        <taxon>Spermatophyta</taxon>
        <taxon>Magnoliopsida</taxon>
        <taxon>Liliopsida</taxon>
        <taxon>Poales</taxon>
        <taxon>Poaceae</taxon>
        <taxon>BOP clade</taxon>
        <taxon>Oryzoideae</taxon>
        <taxon>Oryzeae</taxon>
        <taxon>Oryzinae</taxon>
        <taxon>Oryza</taxon>
    </lineage>
</organism>
<keyword evidence="2" id="KW-1133">Transmembrane helix</keyword>
<sequence>MEHAARGGVASGEARPRRRRCGGWTARASRFGRPDLTNDGGHQIVPYPGEYRIFDLTKTSCLILWLHFAYCLYLLRMRGRSWGRNKPSGPARGKQIWQYIICIFCYSILLSSATKYAKYSFS</sequence>
<keyword evidence="2" id="KW-0472">Membrane</keyword>